<keyword evidence="2" id="KW-1185">Reference proteome</keyword>
<dbReference type="RefSeq" id="WP_264789607.1">
    <property type="nucleotide sequence ID" value="NZ_AP026867.1"/>
</dbReference>
<sequence length="73" mass="8939">MNIEILIEQILNKIPRINKSRKKFFVHIMMMFLSIRGRINFLQMARYGQMKESSYRENFKKEFDFKAFNSELV</sequence>
<reference evidence="1" key="1">
    <citation type="submission" date="2022-09" db="EMBL/GenBank/DDBJ databases">
        <title>Aureispira anguillicida sp. nov., isolated from Leptocephalus of Japanese eel Anguilla japonica.</title>
        <authorList>
            <person name="Yuasa K."/>
            <person name="Mekata T."/>
            <person name="Ikunari K."/>
        </authorList>
    </citation>
    <scope>NUCLEOTIDE SEQUENCE</scope>
    <source>
        <strain evidence="1">EL160426</strain>
    </source>
</reference>
<proteinExistence type="predicted"/>
<name>A0A915YJY7_9BACT</name>
<dbReference type="AlphaFoldDB" id="A0A915YJY7"/>
<evidence type="ECO:0000313" key="1">
    <source>
        <dbReference type="EMBL" id="BDS14389.1"/>
    </source>
</evidence>
<dbReference type="Proteomes" id="UP001060919">
    <property type="component" value="Chromosome"/>
</dbReference>
<dbReference type="KEGG" id="aup:AsAng_0051680"/>
<dbReference type="EMBL" id="AP026867">
    <property type="protein sequence ID" value="BDS14389.1"/>
    <property type="molecule type" value="Genomic_DNA"/>
</dbReference>
<accession>A0A915YJY7</accession>
<gene>
    <name evidence="1" type="ORF">AsAng_0051680</name>
</gene>
<protein>
    <submittedName>
        <fullName evidence="1">Uncharacterized protein</fullName>
    </submittedName>
</protein>
<organism evidence="1 2">
    <name type="scientific">Aureispira anguillae</name>
    <dbReference type="NCBI Taxonomy" id="2864201"/>
    <lineage>
        <taxon>Bacteria</taxon>
        <taxon>Pseudomonadati</taxon>
        <taxon>Bacteroidota</taxon>
        <taxon>Saprospiria</taxon>
        <taxon>Saprospirales</taxon>
        <taxon>Saprospiraceae</taxon>
        <taxon>Aureispira</taxon>
    </lineage>
</organism>
<evidence type="ECO:0000313" key="2">
    <source>
        <dbReference type="Proteomes" id="UP001060919"/>
    </source>
</evidence>